<protein>
    <submittedName>
        <fullName evidence="1">Uncharacterized protein</fullName>
    </submittedName>
</protein>
<accession>A0A6A5YNB6</accession>
<keyword evidence="2" id="KW-1185">Reference proteome</keyword>
<sequence length="320" mass="36093">MTSYIFGRHGIPALACSMPDGAPPSSCTLSVVHAPDDQQATVLLQFPILVPGSDQKQSFTFRYDADNLVPGTTSLKGPTVSPPQALLEGIARHGSPRIKTLLLALKHPCSVWCPRSPASVAPEDARQHVDFANAKEVHILFDYNRLHKDKRESSGSSFAYHIRNTIHDALFCRVRDLEPSSNPHCRAYRVALGFFIFLREDICKRTYVISAIEAENTVYEKRREIEKEITGLKAQVNEQRAVMNELTGMTALLAVRVIRPDLIDALHVYRAVLFENIIDSFLCHGIDDLLYRTTLSFSPRMTEPRDFWSRHFGVFLMELL</sequence>
<reference evidence="1" key="1">
    <citation type="journal article" date="2020" name="Stud. Mycol.">
        <title>101 Dothideomycetes genomes: a test case for predicting lifestyles and emergence of pathogens.</title>
        <authorList>
            <person name="Haridas S."/>
            <person name="Albert R."/>
            <person name="Binder M."/>
            <person name="Bloem J."/>
            <person name="Labutti K."/>
            <person name="Salamov A."/>
            <person name="Andreopoulos B."/>
            <person name="Baker S."/>
            <person name="Barry K."/>
            <person name="Bills G."/>
            <person name="Bluhm B."/>
            <person name="Cannon C."/>
            <person name="Castanera R."/>
            <person name="Culley D."/>
            <person name="Daum C."/>
            <person name="Ezra D."/>
            <person name="Gonzalez J."/>
            <person name="Henrissat B."/>
            <person name="Kuo A."/>
            <person name="Liang C."/>
            <person name="Lipzen A."/>
            <person name="Lutzoni F."/>
            <person name="Magnuson J."/>
            <person name="Mondo S."/>
            <person name="Nolan M."/>
            <person name="Ohm R."/>
            <person name="Pangilinan J."/>
            <person name="Park H.-J."/>
            <person name="Ramirez L."/>
            <person name="Alfaro M."/>
            <person name="Sun H."/>
            <person name="Tritt A."/>
            <person name="Yoshinaga Y."/>
            <person name="Zwiers L.-H."/>
            <person name="Turgeon B."/>
            <person name="Goodwin S."/>
            <person name="Spatafora J."/>
            <person name="Crous P."/>
            <person name="Grigoriev I."/>
        </authorList>
    </citation>
    <scope>NUCLEOTIDE SEQUENCE</scope>
    <source>
        <strain evidence="1">CBS 627.86</strain>
    </source>
</reference>
<dbReference type="Proteomes" id="UP000799770">
    <property type="component" value="Unassembled WGS sequence"/>
</dbReference>
<proteinExistence type="predicted"/>
<evidence type="ECO:0000313" key="2">
    <source>
        <dbReference type="Proteomes" id="UP000799770"/>
    </source>
</evidence>
<organism evidence="1 2">
    <name type="scientific">Lophiotrema nucula</name>
    <dbReference type="NCBI Taxonomy" id="690887"/>
    <lineage>
        <taxon>Eukaryota</taxon>
        <taxon>Fungi</taxon>
        <taxon>Dikarya</taxon>
        <taxon>Ascomycota</taxon>
        <taxon>Pezizomycotina</taxon>
        <taxon>Dothideomycetes</taxon>
        <taxon>Pleosporomycetidae</taxon>
        <taxon>Pleosporales</taxon>
        <taxon>Lophiotremataceae</taxon>
        <taxon>Lophiotrema</taxon>
    </lineage>
</organism>
<evidence type="ECO:0000313" key="1">
    <source>
        <dbReference type="EMBL" id="KAF2108433.1"/>
    </source>
</evidence>
<name>A0A6A5YNB6_9PLEO</name>
<dbReference type="EMBL" id="ML977348">
    <property type="protein sequence ID" value="KAF2108433.1"/>
    <property type="molecule type" value="Genomic_DNA"/>
</dbReference>
<dbReference type="OrthoDB" id="3737134at2759"/>
<gene>
    <name evidence="1" type="ORF">BDV96DRAFT_605793</name>
</gene>
<dbReference type="AlphaFoldDB" id="A0A6A5YNB6"/>